<dbReference type="PROSITE" id="PS00737">
    <property type="entry name" value="THIOLASE_2"/>
    <property type="match status" value="1"/>
</dbReference>
<dbReference type="PROSITE" id="PS00099">
    <property type="entry name" value="THIOLASE_3"/>
    <property type="match status" value="1"/>
</dbReference>
<evidence type="ECO:0000256" key="3">
    <source>
        <dbReference type="ARBA" id="ARBA00012705"/>
    </source>
</evidence>
<keyword evidence="8 10" id="KW-0012">Acyltransferase</keyword>
<evidence type="ECO:0000313" key="14">
    <source>
        <dbReference type="EMBL" id="CCH01373.1"/>
    </source>
</evidence>
<evidence type="ECO:0000256" key="6">
    <source>
        <dbReference type="ARBA" id="ARBA00022946"/>
    </source>
</evidence>
<dbReference type="Pfam" id="PF02803">
    <property type="entry name" value="Thiolase_C"/>
    <property type="match status" value="1"/>
</dbReference>
<dbReference type="PATRIC" id="fig|1166018.3.peg.5139"/>
<dbReference type="GO" id="GO:0006635">
    <property type="term" value="P:fatty acid beta-oxidation"/>
    <property type="evidence" value="ECO:0007669"/>
    <property type="project" value="TreeGrafter"/>
</dbReference>
<organism evidence="14 15">
    <name type="scientific">Fibrella aestuarina BUZ 2</name>
    <dbReference type="NCBI Taxonomy" id="1166018"/>
    <lineage>
        <taxon>Bacteria</taxon>
        <taxon>Pseudomonadati</taxon>
        <taxon>Bacteroidota</taxon>
        <taxon>Cytophagia</taxon>
        <taxon>Cytophagales</taxon>
        <taxon>Spirosomataceae</taxon>
        <taxon>Fibrella</taxon>
    </lineage>
</organism>
<dbReference type="KEGG" id="fae:FAES_3365"/>
<evidence type="ECO:0000256" key="1">
    <source>
        <dbReference type="ARBA" id="ARBA00010982"/>
    </source>
</evidence>
<evidence type="ECO:0000256" key="9">
    <source>
        <dbReference type="PIRSR" id="PIRSR000429-1"/>
    </source>
</evidence>
<dbReference type="PIRSF" id="PIRSF000429">
    <property type="entry name" value="Ac-CoA_Ac_transf"/>
    <property type="match status" value="1"/>
</dbReference>
<keyword evidence="4 10" id="KW-0808">Transferase</keyword>
<evidence type="ECO:0000259" key="12">
    <source>
        <dbReference type="Pfam" id="PF00108"/>
    </source>
</evidence>
<comment type="subunit">
    <text evidence="2">Homotetramer.</text>
</comment>
<dbReference type="InterPro" id="IPR020616">
    <property type="entry name" value="Thiolase_N"/>
</dbReference>
<evidence type="ECO:0000256" key="4">
    <source>
        <dbReference type="ARBA" id="ARBA00022679"/>
    </source>
</evidence>
<protein>
    <recommendedName>
        <fullName evidence="3">acetyl-CoA C-acetyltransferase</fullName>
        <ecNumber evidence="3">2.3.1.9</ecNumber>
    </recommendedName>
</protein>
<dbReference type="Gene3D" id="3.40.47.10">
    <property type="match status" value="1"/>
</dbReference>
<evidence type="ECO:0000256" key="8">
    <source>
        <dbReference type="ARBA" id="ARBA00023315"/>
    </source>
</evidence>
<dbReference type="InterPro" id="IPR020617">
    <property type="entry name" value="Thiolase_C"/>
</dbReference>
<keyword evidence="7" id="KW-0630">Potassium</keyword>
<dbReference type="EC" id="2.3.1.9" evidence="3"/>
<dbReference type="FunFam" id="3.40.47.10:FF:000007">
    <property type="entry name" value="acetyl-CoA acetyltransferase, mitochondrial"/>
    <property type="match status" value="1"/>
</dbReference>
<feature type="active site" description="Proton acceptor" evidence="9">
    <location>
        <position position="417"/>
    </location>
</feature>
<evidence type="ECO:0000259" key="13">
    <source>
        <dbReference type="Pfam" id="PF02803"/>
    </source>
</evidence>
<dbReference type="InterPro" id="IPR002155">
    <property type="entry name" value="Thiolase"/>
</dbReference>
<dbReference type="CDD" id="cd00751">
    <property type="entry name" value="thiolase"/>
    <property type="match status" value="1"/>
</dbReference>
<proteinExistence type="inferred from homology"/>
<accession>I0KB70</accession>
<dbReference type="eggNOG" id="COG0183">
    <property type="taxonomic scope" value="Bacteria"/>
</dbReference>
<dbReference type="PANTHER" id="PTHR18919:SF156">
    <property type="entry name" value="ACETYL-COA ACETYLTRANSFERASE, MITOCHONDRIAL"/>
    <property type="match status" value="1"/>
</dbReference>
<keyword evidence="6" id="KW-0809">Transit peptide</keyword>
<dbReference type="EMBL" id="HE796683">
    <property type="protein sequence ID" value="CCH01373.1"/>
    <property type="molecule type" value="Genomic_DNA"/>
</dbReference>
<dbReference type="GO" id="GO:0003985">
    <property type="term" value="F:acetyl-CoA C-acetyltransferase activity"/>
    <property type="evidence" value="ECO:0007669"/>
    <property type="project" value="UniProtKB-EC"/>
</dbReference>
<dbReference type="GO" id="GO:0046872">
    <property type="term" value="F:metal ion binding"/>
    <property type="evidence" value="ECO:0007669"/>
    <property type="project" value="UniProtKB-KW"/>
</dbReference>
<dbReference type="InterPro" id="IPR020610">
    <property type="entry name" value="Thiolase_AS"/>
</dbReference>
<feature type="region of interest" description="Disordered" evidence="11">
    <location>
        <begin position="1"/>
        <end position="38"/>
    </location>
</feature>
<evidence type="ECO:0000256" key="2">
    <source>
        <dbReference type="ARBA" id="ARBA00011881"/>
    </source>
</evidence>
<comment type="similarity">
    <text evidence="1 10">Belongs to the thiolase-like superfamily. Thiolase family.</text>
</comment>
<evidence type="ECO:0000256" key="10">
    <source>
        <dbReference type="RuleBase" id="RU003557"/>
    </source>
</evidence>
<keyword evidence="5" id="KW-0479">Metal-binding</keyword>
<sequence>MPYRPTTCPMSWLAGKPGERNRRPRRAAGKRPSSTPNTKTMQDVVIIAAVRTPIGSFGGALSTLSATELGAAAIKGALSRAGVAPELVDEVYMGNVVSANVGQAPAKQAALKAGLPANIPCTTINKVCASGTKAIMLAAQSIQLGQTSVVIAGGMESMSNVPYYVPKARFGYKYGNAELVDGLAKDGLIDVYDQCAMGVFADATADTYHISREAQDAYAIQSYKRAEAATESGAFSAEIVPVEVAGRKGPVTVSEDEEFKNVFYDKIPNLKPAFTKTGTVTAANASTINDGASALVLMSATKAAELGLKPLARIVAYADAEQEPQWFTTAPTKAVPKALERAGLTADQIDFYEINEAFAVVPLAFAQVLDIPQEKLNVFGGAVSIGHPLGASGARIVTTLTNVLQQRGGRYGAVGICNGGGGASAIVIEKL</sequence>
<dbReference type="InterPro" id="IPR020613">
    <property type="entry name" value="Thiolase_CS"/>
</dbReference>
<dbReference type="PANTHER" id="PTHR18919">
    <property type="entry name" value="ACETYL-COA C-ACYLTRANSFERASE"/>
    <property type="match status" value="1"/>
</dbReference>
<evidence type="ECO:0000256" key="11">
    <source>
        <dbReference type="SAM" id="MobiDB-lite"/>
    </source>
</evidence>
<evidence type="ECO:0000313" key="15">
    <source>
        <dbReference type="Proteomes" id="UP000011058"/>
    </source>
</evidence>
<dbReference type="SUPFAM" id="SSF53901">
    <property type="entry name" value="Thiolase-like"/>
    <property type="match status" value="2"/>
</dbReference>
<dbReference type="HOGENOM" id="CLU_031026_0_0_10"/>
<dbReference type="NCBIfam" id="TIGR01930">
    <property type="entry name" value="AcCoA-C-Actrans"/>
    <property type="match status" value="1"/>
</dbReference>
<evidence type="ECO:0000256" key="5">
    <source>
        <dbReference type="ARBA" id="ARBA00022723"/>
    </source>
</evidence>
<reference evidence="14 15" key="1">
    <citation type="journal article" date="2012" name="J. Bacteriol.">
        <title>Genome Sequence of Fibrella aestuarina BUZ 2T, a Filamentous Marine Bacterium.</title>
        <authorList>
            <person name="Filippini M."/>
            <person name="Qi W."/>
            <person name="Blom J."/>
            <person name="Goesmann A."/>
            <person name="Smits T.H."/>
            <person name="Bagheri H.C."/>
        </authorList>
    </citation>
    <scope>NUCLEOTIDE SEQUENCE [LARGE SCALE GENOMIC DNA]</scope>
    <source>
        <strain evidence="15">BUZ 2T</strain>
    </source>
</reference>
<dbReference type="STRING" id="1166018.FAES_3365"/>
<dbReference type="AlphaFoldDB" id="I0KB70"/>
<gene>
    <name evidence="14" type="ORF">FAES_3365</name>
</gene>
<feature type="active site" description="Acyl-thioester intermediate" evidence="9">
    <location>
        <position position="128"/>
    </location>
</feature>
<feature type="active site" description="Proton acceptor" evidence="9">
    <location>
        <position position="387"/>
    </location>
</feature>
<feature type="domain" description="Thiolase N-terminal" evidence="12">
    <location>
        <begin position="44"/>
        <end position="300"/>
    </location>
</feature>
<dbReference type="Proteomes" id="UP000011058">
    <property type="component" value="Chromosome"/>
</dbReference>
<dbReference type="Pfam" id="PF00108">
    <property type="entry name" value="Thiolase_N"/>
    <property type="match status" value="1"/>
</dbReference>
<dbReference type="InterPro" id="IPR016039">
    <property type="entry name" value="Thiolase-like"/>
</dbReference>
<keyword evidence="15" id="KW-1185">Reference proteome</keyword>
<evidence type="ECO:0000256" key="7">
    <source>
        <dbReference type="ARBA" id="ARBA00022958"/>
    </source>
</evidence>
<name>I0KB70_9BACT</name>
<feature type="domain" description="Thiolase C-terminal" evidence="13">
    <location>
        <begin position="308"/>
        <end position="430"/>
    </location>
</feature>